<evidence type="ECO:0000256" key="2">
    <source>
        <dbReference type="ARBA" id="ARBA00009141"/>
    </source>
</evidence>
<dbReference type="PANTHER" id="PTHR13460">
    <property type="match status" value="1"/>
</dbReference>
<evidence type="ECO:0000259" key="10">
    <source>
        <dbReference type="Pfam" id="PF11721"/>
    </source>
</evidence>
<accession>I0YM84</accession>
<comment type="similarity">
    <text evidence="2">Belongs to the malectin family.</text>
</comment>
<keyword evidence="3" id="KW-0812">Transmembrane</keyword>
<evidence type="ECO:0000256" key="7">
    <source>
        <dbReference type="ARBA" id="ARBA00023136"/>
    </source>
</evidence>
<keyword evidence="4" id="KW-0732">Signal</keyword>
<proteinExistence type="inferred from homology"/>
<comment type="subcellular location">
    <subcellularLocation>
        <location evidence="1">Endoplasmic reticulum membrane</location>
        <topology evidence="1">Single-pass type I membrane protein</topology>
    </subcellularLocation>
</comment>
<keyword evidence="8" id="KW-0325">Glycoprotein</keyword>
<evidence type="ECO:0000256" key="3">
    <source>
        <dbReference type="ARBA" id="ARBA00022692"/>
    </source>
</evidence>
<evidence type="ECO:0000256" key="1">
    <source>
        <dbReference type="ARBA" id="ARBA00004115"/>
    </source>
</evidence>
<evidence type="ECO:0000313" key="12">
    <source>
        <dbReference type="EMBL" id="EIE26185.1"/>
    </source>
</evidence>
<evidence type="ECO:0000256" key="6">
    <source>
        <dbReference type="ARBA" id="ARBA00022989"/>
    </source>
</evidence>
<dbReference type="RefSeq" id="XP_005644047.1">
    <property type="nucleotide sequence ID" value="XM_005643990.1"/>
</dbReference>
<keyword evidence="7" id="KW-0472">Membrane</keyword>
<reference evidence="11 13" key="1">
    <citation type="journal article" date="2012" name="Genome Biol.">
        <title>The genome of the polar eukaryotic microalga coccomyxa subellipsoidea reveals traits of cold adaptation.</title>
        <authorList>
            <person name="Blanc G."/>
            <person name="Agarkova I."/>
            <person name="Grimwood J."/>
            <person name="Kuo A."/>
            <person name="Brueggeman A."/>
            <person name="Dunigan D."/>
            <person name="Gurnon J."/>
            <person name="Ladunga I."/>
            <person name="Lindquist E."/>
            <person name="Lucas S."/>
            <person name="Pangilinan J."/>
            <person name="Proschold T."/>
            <person name="Salamov A."/>
            <person name="Schmutz J."/>
            <person name="Weeks D."/>
            <person name="Yamada T."/>
            <person name="Claverie J.M."/>
            <person name="Grigoriev I."/>
            <person name="Van Etten J."/>
            <person name="Lomsadze A."/>
            <person name="Borodovsky M."/>
        </authorList>
    </citation>
    <scope>NUCLEOTIDE SEQUENCE [LARGE SCALE GENOMIC DNA]</scope>
    <source>
        <strain evidence="11 13">C-169</strain>
    </source>
</reference>
<feature type="domain" description="Malectin" evidence="10">
    <location>
        <begin position="224"/>
        <end position="287"/>
    </location>
</feature>
<comment type="caution">
    <text evidence="11">The sequence shown here is derived from an EMBL/GenBank/DDBJ whole genome shotgun (WGS) entry which is preliminary data.</text>
</comment>
<dbReference type="Proteomes" id="UP000007264">
    <property type="component" value="Unassembled WGS sequence"/>
</dbReference>
<protein>
    <recommendedName>
        <fullName evidence="10">Malectin domain-containing protein</fullName>
    </recommendedName>
</protein>
<evidence type="ECO:0000256" key="9">
    <source>
        <dbReference type="ARBA" id="ARBA00023277"/>
    </source>
</evidence>
<dbReference type="GO" id="GO:0030246">
    <property type="term" value="F:carbohydrate binding"/>
    <property type="evidence" value="ECO:0007669"/>
    <property type="project" value="InterPro"/>
</dbReference>
<dbReference type="OrthoDB" id="10013439at2759"/>
<dbReference type="RefSeq" id="XP_005650729.1">
    <property type="nucleotide sequence ID" value="XM_005650672.1"/>
</dbReference>
<organism evidence="11 13">
    <name type="scientific">Coccomyxa subellipsoidea (strain C-169)</name>
    <name type="common">Green microalga</name>
    <dbReference type="NCBI Taxonomy" id="574566"/>
    <lineage>
        <taxon>Eukaryota</taxon>
        <taxon>Viridiplantae</taxon>
        <taxon>Chlorophyta</taxon>
        <taxon>core chlorophytes</taxon>
        <taxon>Trebouxiophyceae</taxon>
        <taxon>Trebouxiophyceae incertae sedis</taxon>
        <taxon>Coccomyxaceae</taxon>
        <taxon>Coccomyxa</taxon>
        <taxon>Coccomyxa subellipsoidea</taxon>
    </lineage>
</organism>
<dbReference type="Gene3D" id="2.60.120.430">
    <property type="entry name" value="Galactose-binding lectin"/>
    <property type="match status" value="2"/>
</dbReference>
<dbReference type="PANTHER" id="PTHR13460:SF0">
    <property type="entry name" value="MALECTIN"/>
    <property type="match status" value="1"/>
</dbReference>
<evidence type="ECO:0000256" key="4">
    <source>
        <dbReference type="ARBA" id="ARBA00022729"/>
    </source>
</evidence>
<dbReference type="GeneID" id="17044189"/>
<dbReference type="InterPro" id="IPR021720">
    <property type="entry name" value="Malectin_dom"/>
</dbReference>
<evidence type="ECO:0000256" key="5">
    <source>
        <dbReference type="ARBA" id="ARBA00022824"/>
    </source>
</evidence>
<keyword evidence="6" id="KW-1133">Transmembrane helix</keyword>
<dbReference type="InterPro" id="IPR039155">
    <property type="entry name" value="MLEC"/>
</dbReference>
<keyword evidence="9" id="KW-0119">Carbohydrate metabolism</keyword>
<dbReference type="EMBL" id="AGSI01000019">
    <property type="protein sequence ID" value="EIE19503.1"/>
    <property type="molecule type" value="Genomic_DNA"/>
</dbReference>
<gene>
    <name evidence="12" type="ORF">COCSUDRAFT_40319</name>
    <name evidence="11" type="ORF">COCSUDRAFT_58779</name>
</gene>
<dbReference type="KEGG" id="csl:COCSUDRAFT_58779"/>
<keyword evidence="5" id="KW-0256">Endoplasmic reticulum</keyword>
<dbReference type="AlphaFoldDB" id="I0YM84"/>
<dbReference type="GO" id="GO:0005789">
    <property type="term" value="C:endoplasmic reticulum membrane"/>
    <property type="evidence" value="ECO:0007669"/>
    <property type="project" value="UniProtKB-SubCell"/>
</dbReference>
<dbReference type="GeneID" id="17037471"/>
<keyword evidence="13" id="KW-1185">Reference proteome</keyword>
<evidence type="ECO:0000313" key="11">
    <source>
        <dbReference type="EMBL" id="EIE19503.1"/>
    </source>
</evidence>
<evidence type="ECO:0000313" key="13">
    <source>
        <dbReference type="Proteomes" id="UP000007264"/>
    </source>
</evidence>
<dbReference type="STRING" id="574566.I0YM84"/>
<feature type="domain" description="Malectin" evidence="10">
    <location>
        <begin position="43"/>
        <end position="122"/>
    </location>
</feature>
<evidence type="ECO:0000256" key="8">
    <source>
        <dbReference type="ARBA" id="ARBA00023180"/>
    </source>
</evidence>
<dbReference type="KEGG" id="csl:COCSUDRAFT_40319"/>
<name>I0YM84_COCSC</name>
<dbReference type="Pfam" id="PF11721">
    <property type="entry name" value="Malectin"/>
    <property type="match status" value="2"/>
</dbReference>
<dbReference type="EMBL" id="AGSI01000003">
    <property type="protein sequence ID" value="EIE26185.1"/>
    <property type="molecule type" value="Genomic_DNA"/>
</dbReference>
<sequence>MSHISSVAAACFLQRVSIKPLLACGSTEGTRDVMANATGGVDPMYATNRVGPSFLYSFGPINRLMPNETYNVTLFFAELYWSRPGERLFNISTNNKTRLSNFDIFKAAGGRESAANITLPVKLGPFGQLVLQFDSVKDQASLAGISVAGPLAPTFKLQSFLQNDTQSIPDLYGPALVRLDTGALKRNYTDSTGTVWEADRSYQGGGIEVFNAVIANASDGSGKLYATNRANKTYTVVLHAADLYWGKPRQRIFSVTANGAPALKAYDVIAAAGGPLSAAQAVFNVTASPEGTILLQWTSIKDQAIVGAIEIYGPAAAPDLAAPAAAPVLAPAKTPVLAPAAAPEQAPAPQTLTLPLQPYSPATAPHAAPAYGSTFLQTYAPAVQPAEGPTPVPAPSAYFGPPKYAPTPAPAYAPSPVFAAPPTYSPPAYSSSPPAYGSYGGAF</sequence>